<proteinExistence type="predicted"/>
<dbReference type="InterPro" id="IPR024869">
    <property type="entry name" value="FAM20"/>
</dbReference>
<organism evidence="1 2">
    <name type="scientific">Tegillarca granosa</name>
    <name type="common">Malaysian cockle</name>
    <name type="synonym">Anadara granosa</name>
    <dbReference type="NCBI Taxonomy" id="220873"/>
    <lineage>
        <taxon>Eukaryota</taxon>
        <taxon>Metazoa</taxon>
        <taxon>Spiralia</taxon>
        <taxon>Lophotrochozoa</taxon>
        <taxon>Mollusca</taxon>
        <taxon>Bivalvia</taxon>
        <taxon>Autobranchia</taxon>
        <taxon>Pteriomorphia</taxon>
        <taxon>Arcoida</taxon>
        <taxon>Arcoidea</taxon>
        <taxon>Arcidae</taxon>
        <taxon>Tegillarca</taxon>
    </lineage>
</organism>
<evidence type="ECO:0000313" key="2">
    <source>
        <dbReference type="Proteomes" id="UP001217089"/>
    </source>
</evidence>
<sequence>MKYSRSHIIEGKPYDGADRHNGEIAAFHLGRILDFRRTPLIVGRTVDLHKEIMPVATDRLLETFFTNGKNLYTYIDKAHIMLYNCYHETIIQL</sequence>
<keyword evidence="2" id="KW-1185">Reference proteome</keyword>
<comment type="caution">
    <text evidence="1">The sequence shown here is derived from an EMBL/GenBank/DDBJ whole genome shotgun (WGS) entry which is preliminary data.</text>
</comment>
<protein>
    <submittedName>
        <fullName evidence="1">Uncharacterized protein</fullName>
    </submittedName>
</protein>
<gene>
    <name evidence="1" type="ORF">KUTeg_022549</name>
</gene>
<accession>A0ABQ9EC02</accession>
<dbReference type="EMBL" id="JARBDR010000919">
    <property type="protein sequence ID" value="KAJ8301030.1"/>
    <property type="molecule type" value="Genomic_DNA"/>
</dbReference>
<dbReference type="PANTHER" id="PTHR12450">
    <property type="entry name" value="DENTIN MATRIX PROTEIN 4 PROTEIN FAM20"/>
    <property type="match status" value="1"/>
</dbReference>
<dbReference type="Proteomes" id="UP001217089">
    <property type="component" value="Unassembled WGS sequence"/>
</dbReference>
<dbReference type="PANTHER" id="PTHR12450:SF14">
    <property type="entry name" value="GLYCOSAMINOGLYCAN XYLOSYLKINASE"/>
    <property type="match status" value="1"/>
</dbReference>
<name>A0ABQ9EC02_TEGGR</name>
<reference evidence="1 2" key="1">
    <citation type="submission" date="2022-12" db="EMBL/GenBank/DDBJ databases">
        <title>Chromosome-level genome of Tegillarca granosa.</title>
        <authorList>
            <person name="Kim J."/>
        </authorList>
    </citation>
    <scope>NUCLEOTIDE SEQUENCE [LARGE SCALE GENOMIC DNA]</scope>
    <source>
        <strain evidence="1">Teg-2019</strain>
        <tissue evidence="1">Adductor muscle</tissue>
    </source>
</reference>
<evidence type="ECO:0000313" key="1">
    <source>
        <dbReference type="EMBL" id="KAJ8301030.1"/>
    </source>
</evidence>